<comment type="caution">
    <text evidence="1">The sequence shown here is derived from an EMBL/GenBank/DDBJ whole genome shotgun (WGS) entry which is preliminary data.</text>
</comment>
<proteinExistence type="predicted"/>
<keyword evidence="2" id="KW-1185">Reference proteome</keyword>
<organism evidence="1 2">
    <name type="scientific">Novymonas esmeraldas</name>
    <dbReference type="NCBI Taxonomy" id="1808958"/>
    <lineage>
        <taxon>Eukaryota</taxon>
        <taxon>Discoba</taxon>
        <taxon>Euglenozoa</taxon>
        <taxon>Kinetoplastea</taxon>
        <taxon>Metakinetoplastina</taxon>
        <taxon>Trypanosomatida</taxon>
        <taxon>Trypanosomatidae</taxon>
        <taxon>Novymonas</taxon>
    </lineage>
</organism>
<accession>A0AAW0F1H9</accession>
<dbReference type="AlphaFoldDB" id="A0AAW0F1H9"/>
<dbReference type="Proteomes" id="UP001430356">
    <property type="component" value="Unassembled WGS sequence"/>
</dbReference>
<evidence type="ECO:0000313" key="1">
    <source>
        <dbReference type="EMBL" id="KAK7198903.1"/>
    </source>
</evidence>
<name>A0AAW0F1H9_9TRYP</name>
<sequence length="501" mass="52591">METPNSPVSLKVATYKLQFHGTNNWQAVAQRLDSVPAIDIWCLQGAAAKNLKALPDTFAKSGSRGLAFVSRNASVHLHCEAYVNVSSLVLEASLRCSAVADAVPVSSHHLRKLQLFAGFAAFDVLAQRPGGTATTPRRVLVVNVDLQQVRNWGQQFHAAVVQVLCDQVWGGVRGYTQMWECQHVCLAGCFFFAPASTPYAMLTSRSGGVREVVDAATAAGPFVCCSPCDKEGSGDSGPCVATHTCVVGATAQRVGELQELLGVRVDEDGGAGQLPVSGLQAYVRRRAADSDEVLPLTSPTVDGWWTLANPLDTSAAGEVVLRLEWTAPAVDGEVAVVGGGSSPGPSGPAPAARVRLLVRSHGVLPPWQKQYPAHRAGDDSAPLLVSALAGTCTGDSAAEDAARCLQERGWTVDVRSGAARDCGEPPLTALYQTGVDVVPGCHDYIFTTAFTGASVMATVAPTVAELEREVVTAHLPLRACLALPNPDEGVRHAQGHGALLL</sequence>
<gene>
    <name evidence="1" type="ORF">NESM_000856900</name>
</gene>
<protein>
    <submittedName>
        <fullName evidence="1">Uncharacterized protein</fullName>
    </submittedName>
</protein>
<evidence type="ECO:0000313" key="2">
    <source>
        <dbReference type="Proteomes" id="UP001430356"/>
    </source>
</evidence>
<dbReference type="EMBL" id="JAECZO010000187">
    <property type="protein sequence ID" value="KAK7198903.1"/>
    <property type="molecule type" value="Genomic_DNA"/>
</dbReference>
<reference evidence="1 2" key="1">
    <citation type="journal article" date="2021" name="MBio">
        <title>A New Model Trypanosomatid, Novymonas esmeraldas: Genomic Perception of Its 'Candidatus Pandoraea novymonadis' Endosymbiont.</title>
        <authorList>
            <person name="Zakharova A."/>
            <person name="Saura A."/>
            <person name="Butenko A."/>
            <person name="Podesvova L."/>
            <person name="Warmusova S."/>
            <person name="Kostygov A.Y."/>
            <person name="Nenarokova A."/>
            <person name="Lukes J."/>
            <person name="Opperdoes F.R."/>
            <person name="Yurchenko V."/>
        </authorList>
    </citation>
    <scope>NUCLEOTIDE SEQUENCE [LARGE SCALE GENOMIC DNA]</scope>
    <source>
        <strain evidence="1 2">E262AT.01</strain>
    </source>
</reference>